<dbReference type="RefSeq" id="WP_234949804.1">
    <property type="nucleotide sequence ID" value="NZ_FNNG01000001.1"/>
</dbReference>
<dbReference type="InterPro" id="IPR036237">
    <property type="entry name" value="Xyl_isomerase-like_sf"/>
</dbReference>
<reference evidence="4 5" key="1">
    <citation type="submission" date="2016-10" db="EMBL/GenBank/DDBJ databases">
        <authorList>
            <person name="de Groot N.N."/>
        </authorList>
    </citation>
    <scope>NUCLEOTIDE SEQUENCE [LARGE SCALE GENOMIC DNA]</scope>
    <source>
        <strain evidence="4 5">DSM 23310</strain>
    </source>
</reference>
<name>A0A1H2RNG3_9FIRM</name>
<proteinExistence type="predicted"/>
<dbReference type="GO" id="GO:0034015">
    <property type="term" value="F:L-ribulose-5-phosphate 3-epimerase activity"/>
    <property type="evidence" value="ECO:0007669"/>
    <property type="project" value="TreeGrafter"/>
</dbReference>
<dbReference type="EMBL" id="FNNG01000001">
    <property type="protein sequence ID" value="SDW20971.1"/>
    <property type="molecule type" value="Genomic_DNA"/>
</dbReference>
<dbReference type="InterPro" id="IPR004560">
    <property type="entry name" value="L-Ru-5P_3-Epase"/>
</dbReference>
<evidence type="ECO:0000256" key="2">
    <source>
        <dbReference type="NCBIfam" id="TIGR00542"/>
    </source>
</evidence>
<dbReference type="PANTHER" id="PTHR43489">
    <property type="entry name" value="ISOMERASE"/>
    <property type="match status" value="1"/>
</dbReference>
<organism evidence="4 5">
    <name type="scientific">Tepidimicrobium xylanilyticum</name>
    <dbReference type="NCBI Taxonomy" id="1123352"/>
    <lineage>
        <taxon>Bacteria</taxon>
        <taxon>Bacillati</taxon>
        <taxon>Bacillota</taxon>
        <taxon>Tissierellia</taxon>
        <taxon>Tissierellales</taxon>
        <taxon>Tepidimicrobiaceae</taxon>
        <taxon>Tepidimicrobium</taxon>
    </lineage>
</organism>
<evidence type="ECO:0000313" key="4">
    <source>
        <dbReference type="EMBL" id="SDW20971.1"/>
    </source>
</evidence>
<dbReference type="Proteomes" id="UP000198828">
    <property type="component" value="Unassembled WGS sequence"/>
</dbReference>
<gene>
    <name evidence="4" type="ORF">SAMN05660923_00423</name>
</gene>
<evidence type="ECO:0000259" key="3">
    <source>
        <dbReference type="Pfam" id="PF01261"/>
    </source>
</evidence>
<evidence type="ECO:0000313" key="5">
    <source>
        <dbReference type="Proteomes" id="UP000198828"/>
    </source>
</evidence>
<dbReference type="NCBIfam" id="NF009689">
    <property type="entry name" value="PRK13210.1"/>
    <property type="match status" value="1"/>
</dbReference>
<dbReference type="Gene3D" id="3.20.20.150">
    <property type="entry name" value="Divalent-metal-dependent TIM barrel enzymes"/>
    <property type="match status" value="1"/>
</dbReference>
<dbReference type="AlphaFoldDB" id="A0A1H2RNG3"/>
<evidence type="ECO:0000256" key="1">
    <source>
        <dbReference type="ARBA" id="ARBA00023235"/>
    </source>
</evidence>
<keyword evidence="5" id="KW-1185">Reference proteome</keyword>
<sequence length="288" mass="33395">MRISLGIYEKAMPNFLSFREKFRLAKEAGFDYMEISIDESDEKLQRLDYTKEEISEIKKAMEEEDFFIRTMCLSGHRKYPLGSHDENIRNKSLEIMEKALKLADELGIRIIQLAGYDVYYEEGDEETREYFRNNLKKVVNMAASYGVVLGFETMETEFMDTISKAMVYINEINSPYLGVYPDIGNLKNACVLYKRDIIEEIDSGKGHIFAAHLKETITGVYRNMDFGTGHTEYIPCIAVLLKQGVRIFTGEFWYQGEENYKEKIIGANGFLREKIKRAIELVEPSQPH</sequence>
<dbReference type="SUPFAM" id="SSF51658">
    <property type="entry name" value="Xylose isomerase-like"/>
    <property type="match status" value="1"/>
</dbReference>
<dbReference type="GO" id="GO:0016861">
    <property type="term" value="F:intramolecular oxidoreductase activity, interconverting aldoses and ketoses"/>
    <property type="evidence" value="ECO:0007669"/>
    <property type="project" value="InterPro"/>
</dbReference>
<dbReference type="NCBIfam" id="TIGR00542">
    <property type="entry name" value="hxl6Piso_put"/>
    <property type="match status" value="1"/>
</dbReference>
<dbReference type="InterPro" id="IPR013022">
    <property type="entry name" value="Xyl_isomerase-like_TIM-brl"/>
</dbReference>
<dbReference type="Pfam" id="PF01261">
    <property type="entry name" value="AP_endonuc_2"/>
    <property type="match status" value="1"/>
</dbReference>
<dbReference type="GO" id="GO:0019852">
    <property type="term" value="P:L-ascorbic acid metabolic process"/>
    <property type="evidence" value="ECO:0007669"/>
    <property type="project" value="TreeGrafter"/>
</dbReference>
<feature type="domain" description="Xylose isomerase-like TIM barrel" evidence="3">
    <location>
        <begin position="22"/>
        <end position="263"/>
    </location>
</feature>
<protein>
    <recommendedName>
        <fullName evidence="2">L-ribulose-5-phosphate 3-epimerase</fullName>
    </recommendedName>
</protein>
<dbReference type="PANTHER" id="PTHR43489:SF1">
    <property type="entry name" value="L-RIBULOSE-5-PHOSPHATE 3-EPIMERASE SGBU-RELATED"/>
    <property type="match status" value="1"/>
</dbReference>
<keyword evidence="1" id="KW-0413">Isomerase</keyword>
<dbReference type="InterPro" id="IPR050417">
    <property type="entry name" value="Sugar_Epim/Isomerase"/>
</dbReference>
<accession>A0A1H2RNG3</accession>
<dbReference type="NCBIfam" id="NF009688">
    <property type="entry name" value="PRK13209.1"/>
    <property type="match status" value="1"/>
</dbReference>